<sequence length="314" mass="36929">MAMLSLSILIHFHFQSVNIFFSVLHIHMDVSKTLKEHLQRQQEPFSLQDYIIERSYLFNKCKSDNSSAKHLKYDDIHKIRKRFLHATGILRTLLYKFIPSDWDDEHHSHSGDKKQTDDELFSLKSLTAPDYYTKSQVEDVFQTFTTSEQLHIAYEPYRISRMSLPNAETSLESQLPNSPPELVRDSLFSTYLRKLLLNPNILKLRPARKHKLEDAVDKRERFQLPLEFYLQQDQGRSLSIQADSDDILSVKDQHLSFFGKQWRKVNSISDLFYTECCVTSQEWNMFQIVHSGEIQMEIGDAILYDIISETINLF</sequence>
<evidence type="ECO:0000313" key="2">
    <source>
        <dbReference type="Proteomes" id="UP000289738"/>
    </source>
</evidence>
<comment type="caution">
    <text evidence="1">The sequence shown here is derived from an EMBL/GenBank/DDBJ whole genome shotgun (WGS) entry which is preliminary data.</text>
</comment>
<organism evidence="1 2">
    <name type="scientific">Arachis hypogaea</name>
    <name type="common">Peanut</name>
    <dbReference type="NCBI Taxonomy" id="3818"/>
    <lineage>
        <taxon>Eukaryota</taxon>
        <taxon>Viridiplantae</taxon>
        <taxon>Streptophyta</taxon>
        <taxon>Embryophyta</taxon>
        <taxon>Tracheophyta</taxon>
        <taxon>Spermatophyta</taxon>
        <taxon>Magnoliopsida</taxon>
        <taxon>eudicotyledons</taxon>
        <taxon>Gunneridae</taxon>
        <taxon>Pentapetalae</taxon>
        <taxon>rosids</taxon>
        <taxon>fabids</taxon>
        <taxon>Fabales</taxon>
        <taxon>Fabaceae</taxon>
        <taxon>Papilionoideae</taxon>
        <taxon>50 kb inversion clade</taxon>
        <taxon>dalbergioids sensu lato</taxon>
        <taxon>Dalbergieae</taxon>
        <taxon>Pterocarpus clade</taxon>
        <taxon>Arachis</taxon>
    </lineage>
</organism>
<reference evidence="1 2" key="1">
    <citation type="submission" date="2019-01" db="EMBL/GenBank/DDBJ databases">
        <title>Sequencing of cultivated peanut Arachis hypogaea provides insights into genome evolution and oil improvement.</title>
        <authorList>
            <person name="Chen X."/>
        </authorList>
    </citation>
    <scope>NUCLEOTIDE SEQUENCE [LARGE SCALE GENOMIC DNA]</scope>
    <source>
        <strain evidence="2">cv. Fuhuasheng</strain>
        <tissue evidence="1">Leaves</tissue>
    </source>
</reference>
<gene>
    <name evidence="1" type="ORF">Ahy_B05g078536</name>
</gene>
<dbReference type="PANTHER" id="PTHR37613">
    <property type="entry name" value="DUF4378 DOMAIN PROTEIN"/>
    <property type="match status" value="1"/>
</dbReference>
<keyword evidence="2" id="KW-1185">Reference proteome</keyword>
<dbReference type="AlphaFoldDB" id="A0A444Z7D6"/>
<name>A0A444Z7D6_ARAHY</name>
<dbReference type="EMBL" id="SDMP01000015">
    <property type="protein sequence ID" value="RYR10070.1"/>
    <property type="molecule type" value="Genomic_DNA"/>
</dbReference>
<accession>A0A444Z7D6</accession>
<evidence type="ECO:0000313" key="1">
    <source>
        <dbReference type="EMBL" id="RYR10070.1"/>
    </source>
</evidence>
<proteinExistence type="predicted"/>
<dbReference type="PANTHER" id="PTHR37613:SF3">
    <property type="entry name" value="DUF4378 DOMAIN-CONTAINING PROTEIN"/>
    <property type="match status" value="1"/>
</dbReference>
<protein>
    <submittedName>
        <fullName evidence="1">Uncharacterized protein</fullName>
    </submittedName>
</protein>
<dbReference type="Proteomes" id="UP000289738">
    <property type="component" value="Chromosome B05"/>
</dbReference>